<comment type="caution">
    <text evidence="20">The sequence shown here is derived from an EMBL/GenBank/DDBJ whole genome shotgun (WGS) entry which is preliminary data.</text>
</comment>
<evidence type="ECO:0000256" key="3">
    <source>
        <dbReference type="ARBA" id="ARBA00004906"/>
    </source>
</evidence>
<dbReference type="Pfam" id="PF14380">
    <property type="entry name" value="WAK_assoc"/>
    <property type="match status" value="1"/>
</dbReference>
<evidence type="ECO:0000256" key="4">
    <source>
        <dbReference type="ARBA" id="ARBA00022679"/>
    </source>
</evidence>
<keyword evidence="13" id="KW-0325">Glycoprotein</keyword>
<evidence type="ECO:0000256" key="9">
    <source>
        <dbReference type="ARBA" id="ARBA00022786"/>
    </source>
</evidence>
<accession>A0AA88XEY9</accession>
<comment type="similarity">
    <text evidence="14">Belongs to the RING-type zinc finger family. ATL subfamily.</text>
</comment>
<evidence type="ECO:0000256" key="5">
    <source>
        <dbReference type="ARBA" id="ARBA00022692"/>
    </source>
</evidence>
<dbReference type="PANTHER" id="PTHR46279:SF2">
    <property type="entry name" value="RING-H2 FINGER PROTEIN ATL21A-RELATED"/>
    <property type="match status" value="1"/>
</dbReference>
<keyword evidence="11 18" id="KW-1133">Transmembrane helix</keyword>
<proteinExistence type="inferred from homology"/>
<keyword evidence="8 17" id="KW-0863">Zinc-finger</keyword>
<dbReference type="GO" id="GO:0061630">
    <property type="term" value="F:ubiquitin protein ligase activity"/>
    <property type="evidence" value="ECO:0007669"/>
    <property type="project" value="UniProtKB-EC"/>
</dbReference>
<dbReference type="InterPro" id="IPR036047">
    <property type="entry name" value="F-box-like_dom_sf"/>
</dbReference>
<dbReference type="CDD" id="cd16461">
    <property type="entry name" value="RING-H2_EL5-like"/>
    <property type="match status" value="1"/>
</dbReference>
<dbReference type="InterPro" id="IPR046948">
    <property type="entry name" value="ATL20-22-like"/>
</dbReference>
<evidence type="ECO:0000256" key="11">
    <source>
        <dbReference type="ARBA" id="ARBA00022989"/>
    </source>
</evidence>
<dbReference type="SMART" id="SM00184">
    <property type="entry name" value="RING"/>
    <property type="match status" value="1"/>
</dbReference>
<dbReference type="GO" id="GO:0008270">
    <property type="term" value="F:zinc ion binding"/>
    <property type="evidence" value="ECO:0007669"/>
    <property type="project" value="UniProtKB-KW"/>
</dbReference>
<evidence type="ECO:0000256" key="2">
    <source>
        <dbReference type="ARBA" id="ARBA00004167"/>
    </source>
</evidence>
<dbReference type="Pfam" id="PF13947">
    <property type="entry name" value="GUB_WAK_bind"/>
    <property type="match status" value="1"/>
</dbReference>
<evidence type="ECO:0000256" key="7">
    <source>
        <dbReference type="ARBA" id="ARBA00022729"/>
    </source>
</evidence>
<gene>
    <name evidence="20" type="ORF">RJ639_032087</name>
</gene>
<dbReference type="AlphaFoldDB" id="A0AA88XEY9"/>
<feature type="transmembrane region" description="Helical" evidence="18">
    <location>
        <begin position="502"/>
        <end position="525"/>
    </location>
</feature>
<dbReference type="PANTHER" id="PTHR46279">
    <property type="entry name" value="RING/U-BOX SUPERFAMILY PROTEIN"/>
    <property type="match status" value="1"/>
</dbReference>
<evidence type="ECO:0000256" key="12">
    <source>
        <dbReference type="ARBA" id="ARBA00023136"/>
    </source>
</evidence>
<dbReference type="GO" id="GO:0016020">
    <property type="term" value="C:membrane"/>
    <property type="evidence" value="ECO:0007669"/>
    <property type="project" value="UniProtKB-SubCell"/>
</dbReference>
<comment type="pathway">
    <text evidence="3">Protein modification; protein ubiquitination.</text>
</comment>
<dbReference type="Pfam" id="PF13639">
    <property type="entry name" value="zf-RING_2"/>
    <property type="match status" value="1"/>
</dbReference>
<comment type="catalytic activity">
    <reaction evidence="16">
        <text>L-seryl-[protein] + ATP = O-phospho-L-seryl-[protein] + ADP + H(+)</text>
        <dbReference type="Rhea" id="RHEA:17989"/>
        <dbReference type="Rhea" id="RHEA-COMP:9863"/>
        <dbReference type="Rhea" id="RHEA-COMP:11604"/>
        <dbReference type="ChEBI" id="CHEBI:15378"/>
        <dbReference type="ChEBI" id="CHEBI:29999"/>
        <dbReference type="ChEBI" id="CHEBI:30616"/>
        <dbReference type="ChEBI" id="CHEBI:83421"/>
        <dbReference type="ChEBI" id="CHEBI:456216"/>
        <dbReference type="EC" id="2.7.11.1"/>
    </reaction>
</comment>
<dbReference type="Gene3D" id="1.20.1280.50">
    <property type="match status" value="1"/>
</dbReference>
<evidence type="ECO:0000256" key="16">
    <source>
        <dbReference type="ARBA" id="ARBA00048679"/>
    </source>
</evidence>
<protein>
    <recommendedName>
        <fullName evidence="19">RING-type domain-containing protein</fullName>
    </recommendedName>
</protein>
<keyword evidence="7" id="KW-0732">Signal</keyword>
<evidence type="ECO:0000256" key="6">
    <source>
        <dbReference type="ARBA" id="ARBA00022723"/>
    </source>
</evidence>
<evidence type="ECO:0000256" key="15">
    <source>
        <dbReference type="ARBA" id="ARBA00047899"/>
    </source>
</evidence>
<keyword evidence="4" id="KW-0808">Transferase</keyword>
<sequence length="634" mass="71422">MKTYKYEVDLWTHIAKFLDGKSLVMLAATSRWFKRIFLEESIWKFACLRDLEVPDPKNVGFKWINLYASAFDWMRVGAFFFDSPFALLTEKLMHPLILPQEENTDKMLESCGSCVVKNVRTGIWIAGTMQMLDARHIELFLNDGYQDGSWEYEMIGSHDIRKHQDRASGAIFDLKHLNDKLSSDVFDLKSWVGKPKDWQPRVMVTPHAVAINTNLQENEGLNVKFQAMTAGAGGEVVSIRISQQLITTYSKYRERPFHLWKFNSFEHMAVLKVFYFSSFLLSAVYAAQECSTSVCGTGGFAIRFPFRLQGTQPENCGYPGFNLRCNSQGIIILRLPYSGEFFVRSINYLAQVINLYDPFNCLPSRLLDFNLSGSPFIPSYYQNFTFLSCPSALTRSRFTPIDCLSNSTHTTLATSSMTLVASMTMCKIIATLPIPVSWPLQNDEGFSSDLNGDLYLTWDVPNCEDCEANGGMCRFRSGSSQEISCFDDPQAGKNRGLKNFKILSFLITIPAVVCVITLAIFICFAGTRLRWGRTNAARQNPTPAAVTPETATVTQGLDESTIESYAEVIVGESRRLPGPNDITCPICLSEYNAKDTLRCIPECQHCFHANCIDEWLRMNGTCPVCRNSPSPAHV</sequence>
<evidence type="ECO:0000256" key="10">
    <source>
        <dbReference type="ARBA" id="ARBA00022833"/>
    </source>
</evidence>
<dbReference type="EMBL" id="JAVXUP010000125">
    <property type="protein sequence ID" value="KAK3037325.1"/>
    <property type="molecule type" value="Genomic_DNA"/>
</dbReference>
<keyword evidence="12 18" id="KW-0472">Membrane</keyword>
<reference evidence="20" key="1">
    <citation type="submission" date="2022-12" db="EMBL/GenBank/DDBJ databases">
        <title>Draft genome assemblies for two species of Escallonia (Escalloniales).</title>
        <authorList>
            <person name="Chanderbali A."/>
            <person name="Dervinis C."/>
            <person name="Anghel I."/>
            <person name="Soltis D."/>
            <person name="Soltis P."/>
            <person name="Zapata F."/>
        </authorList>
    </citation>
    <scope>NUCLEOTIDE SEQUENCE</scope>
    <source>
        <strain evidence="20">UCBG64.0493</strain>
        <tissue evidence="20">Leaf</tissue>
    </source>
</reference>
<evidence type="ECO:0000256" key="13">
    <source>
        <dbReference type="ARBA" id="ARBA00023180"/>
    </source>
</evidence>
<evidence type="ECO:0000259" key="19">
    <source>
        <dbReference type="PROSITE" id="PS50089"/>
    </source>
</evidence>
<dbReference type="InterPro" id="IPR001841">
    <property type="entry name" value="Znf_RING"/>
</dbReference>
<evidence type="ECO:0000256" key="1">
    <source>
        <dbReference type="ARBA" id="ARBA00000900"/>
    </source>
</evidence>
<evidence type="ECO:0000313" key="20">
    <source>
        <dbReference type="EMBL" id="KAK3037325.1"/>
    </source>
</evidence>
<comment type="catalytic activity">
    <reaction evidence="15">
        <text>L-threonyl-[protein] + ATP = O-phospho-L-threonyl-[protein] + ADP + H(+)</text>
        <dbReference type="Rhea" id="RHEA:46608"/>
        <dbReference type="Rhea" id="RHEA-COMP:11060"/>
        <dbReference type="Rhea" id="RHEA-COMP:11605"/>
        <dbReference type="ChEBI" id="CHEBI:15378"/>
        <dbReference type="ChEBI" id="CHEBI:30013"/>
        <dbReference type="ChEBI" id="CHEBI:30616"/>
        <dbReference type="ChEBI" id="CHEBI:61977"/>
        <dbReference type="ChEBI" id="CHEBI:456216"/>
        <dbReference type="EC" id="2.7.11.1"/>
    </reaction>
</comment>
<dbReference type="InterPro" id="IPR013083">
    <property type="entry name" value="Znf_RING/FYVE/PHD"/>
</dbReference>
<dbReference type="GO" id="GO:0004674">
    <property type="term" value="F:protein serine/threonine kinase activity"/>
    <property type="evidence" value="ECO:0007669"/>
    <property type="project" value="UniProtKB-EC"/>
</dbReference>
<dbReference type="InterPro" id="IPR032872">
    <property type="entry name" value="WAK_assoc_C"/>
</dbReference>
<dbReference type="GO" id="GO:0030247">
    <property type="term" value="F:polysaccharide binding"/>
    <property type="evidence" value="ECO:0007669"/>
    <property type="project" value="InterPro"/>
</dbReference>
<keyword evidence="10" id="KW-0862">Zinc</keyword>
<dbReference type="CDD" id="cd09917">
    <property type="entry name" value="F-box_SF"/>
    <property type="match status" value="1"/>
</dbReference>
<feature type="domain" description="RING-type" evidence="19">
    <location>
        <begin position="584"/>
        <end position="626"/>
    </location>
</feature>
<evidence type="ECO:0000256" key="18">
    <source>
        <dbReference type="SAM" id="Phobius"/>
    </source>
</evidence>
<dbReference type="SUPFAM" id="SSF81383">
    <property type="entry name" value="F-box domain"/>
    <property type="match status" value="1"/>
</dbReference>
<dbReference type="SUPFAM" id="SSF57850">
    <property type="entry name" value="RING/U-box"/>
    <property type="match status" value="1"/>
</dbReference>
<evidence type="ECO:0000256" key="8">
    <source>
        <dbReference type="ARBA" id="ARBA00022771"/>
    </source>
</evidence>
<keyword evidence="5 18" id="KW-0812">Transmembrane</keyword>
<keyword evidence="21" id="KW-1185">Reference proteome</keyword>
<dbReference type="Gene3D" id="3.30.40.10">
    <property type="entry name" value="Zinc/RING finger domain, C3HC4 (zinc finger)"/>
    <property type="match status" value="1"/>
</dbReference>
<comment type="catalytic activity">
    <reaction evidence="1">
        <text>S-ubiquitinyl-[E2 ubiquitin-conjugating enzyme]-L-cysteine + [acceptor protein]-L-lysine = [E2 ubiquitin-conjugating enzyme]-L-cysteine + N(6)-ubiquitinyl-[acceptor protein]-L-lysine.</text>
        <dbReference type="EC" id="2.3.2.27"/>
    </reaction>
</comment>
<evidence type="ECO:0000256" key="14">
    <source>
        <dbReference type="ARBA" id="ARBA00024209"/>
    </source>
</evidence>
<evidence type="ECO:0000256" key="17">
    <source>
        <dbReference type="PROSITE-ProRule" id="PRU00175"/>
    </source>
</evidence>
<name>A0AA88XEY9_9ASTE</name>
<keyword evidence="6" id="KW-0479">Metal-binding</keyword>
<dbReference type="Proteomes" id="UP001188597">
    <property type="component" value="Unassembled WGS sequence"/>
</dbReference>
<comment type="subcellular location">
    <subcellularLocation>
        <location evidence="2">Membrane</location>
        <topology evidence="2">Single-pass membrane protein</topology>
    </subcellularLocation>
</comment>
<dbReference type="PROSITE" id="PS50089">
    <property type="entry name" value="ZF_RING_2"/>
    <property type="match status" value="1"/>
</dbReference>
<keyword evidence="9" id="KW-0833">Ubl conjugation pathway</keyword>
<evidence type="ECO:0000313" key="21">
    <source>
        <dbReference type="Proteomes" id="UP001188597"/>
    </source>
</evidence>
<organism evidence="20 21">
    <name type="scientific">Escallonia herrerae</name>
    <dbReference type="NCBI Taxonomy" id="1293975"/>
    <lineage>
        <taxon>Eukaryota</taxon>
        <taxon>Viridiplantae</taxon>
        <taxon>Streptophyta</taxon>
        <taxon>Embryophyta</taxon>
        <taxon>Tracheophyta</taxon>
        <taxon>Spermatophyta</taxon>
        <taxon>Magnoliopsida</taxon>
        <taxon>eudicotyledons</taxon>
        <taxon>Gunneridae</taxon>
        <taxon>Pentapetalae</taxon>
        <taxon>asterids</taxon>
        <taxon>campanulids</taxon>
        <taxon>Escalloniales</taxon>
        <taxon>Escalloniaceae</taxon>
        <taxon>Escallonia</taxon>
    </lineage>
</organism>
<dbReference type="InterPro" id="IPR025287">
    <property type="entry name" value="WAK_GUB"/>
</dbReference>